<dbReference type="InterPro" id="IPR010809">
    <property type="entry name" value="FliD_C"/>
</dbReference>
<dbReference type="PANTHER" id="PTHR30288">
    <property type="entry name" value="FLAGELLAR CAP/ASSEMBLY PROTEIN FLID"/>
    <property type="match status" value="1"/>
</dbReference>
<comment type="subunit">
    <text evidence="2 5">Homopentamer.</text>
</comment>
<evidence type="ECO:0000259" key="6">
    <source>
        <dbReference type="Pfam" id="PF02465"/>
    </source>
</evidence>
<comment type="caution">
    <text evidence="8">The sequence shown here is derived from an EMBL/GenBank/DDBJ whole genome shotgun (WGS) entry which is preliminary data.</text>
</comment>
<feature type="domain" description="Flagellar hook-associated protein 2 N-terminal" evidence="6">
    <location>
        <begin position="8"/>
        <end position="103"/>
    </location>
</feature>
<gene>
    <name evidence="8" type="ORF">WQ57_06445</name>
</gene>
<evidence type="ECO:0000256" key="4">
    <source>
        <dbReference type="ARBA" id="ARBA00023143"/>
    </source>
</evidence>
<accession>A0A0M2SWP0</accession>
<dbReference type="GO" id="GO:0007155">
    <property type="term" value="P:cell adhesion"/>
    <property type="evidence" value="ECO:0007669"/>
    <property type="project" value="InterPro"/>
</dbReference>
<dbReference type="InterPro" id="IPR003481">
    <property type="entry name" value="FliD_N"/>
</dbReference>
<comment type="function">
    <text evidence="5">Required for morphogenesis and for the elongation of the flagellar filament by facilitating polymerization of the flagellin monomers at the tip of growing filament. Forms a capping structure, which prevents flagellin subunits (transported through the central channel of the flagellum) from leaking out without polymerization at the distal end.</text>
</comment>
<dbReference type="EMBL" id="LAYY01000005">
    <property type="protein sequence ID" value="KKK38979.1"/>
    <property type="molecule type" value="Genomic_DNA"/>
</dbReference>
<reference evidence="8 9" key="1">
    <citation type="submission" date="2015-04" db="EMBL/GenBank/DDBJ databases">
        <title>Taxonomic description and genome sequence of Bacillus campisalis sp. nov., a novel member of the genus Bacillus isolated from solar saltern.</title>
        <authorList>
            <person name="Mathan Kumar R."/>
            <person name="Kaur G."/>
            <person name="Kumar A."/>
            <person name="Singh N.K."/>
            <person name="Kaur N."/>
            <person name="Kumar N."/>
            <person name="Mayilraj S."/>
        </authorList>
    </citation>
    <scope>NUCLEOTIDE SEQUENCE [LARGE SCALE GENOMIC DNA]</scope>
    <source>
        <strain evidence="8 9">SA2-6</strain>
    </source>
</reference>
<dbReference type="GO" id="GO:0071973">
    <property type="term" value="P:bacterial-type flagellum-dependent cell motility"/>
    <property type="evidence" value="ECO:0007669"/>
    <property type="project" value="TreeGrafter"/>
</dbReference>
<dbReference type="InterPro" id="IPR040026">
    <property type="entry name" value="FliD"/>
</dbReference>
<comment type="subcellular location">
    <subcellularLocation>
        <location evidence="5">Secreted</location>
    </subcellularLocation>
    <subcellularLocation>
        <location evidence="5">Bacterial flagellum</location>
    </subcellularLocation>
</comment>
<keyword evidence="4 5" id="KW-0975">Bacterial flagellum</keyword>
<dbReference type="Pfam" id="PF07195">
    <property type="entry name" value="FliD_C"/>
    <property type="match status" value="1"/>
</dbReference>
<evidence type="ECO:0000259" key="7">
    <source>
        <dbReference type="Pfam" id="PF07195"/>
    </source>
</evidence>
<protein>
    <recommendedName>
        <fullName evidence="5">Flagellar hook-associated protein 2</fullName>
        <shortName evidence="5">HAP2</shortName>
    </recommendedName>
    <alternativeName>
        <fullName evidence="5">Flagellar cap protein</fullName>
    </alternativeName>
</protein>
<evidence type="ECO:0000256" key="3">
    <source>
        <dbReference type="ARBA" id="ARBA00023054"/>
    </source>
</evidence>
<comment type="similarity">
    <text evidence="1 5">Belongs to the FliD family.</text>
</comment>
<dbReference type="PANTHER" id="PTHR30288:SF0">
    <property type="entry name" value="FLAGELLAR HOOK-ASSOCIATED PROTEIN 2"/>
    <property type="match status" value="1"/>
</dbReference>
<organism evidence="8 9">
    <name type="scientific">Mesobacillus campisalis</name>
    <dbReference type="NCBI Taxonomy" id="1408103"/>
    <lineage>
        <taxon>Bacteria</taxon>
        <taxon>Bacillati</taxon>
        <taxon>Bacillota</taxon>
        <taxon>Bacilli</taxon>
        <taxon>Bacillales</taxon>
        <taxon>Bacillaceae</taxon>
        <taxon>Mesobacillus</taxon>
    </lineage>
</organism>
<dbReference type="PATRIC" id="fig|1408103.3.peg.1453"/>
<dbReference type="Proteomes" id="UP000034166">
    <property type="component" value="Unassembled WGS sequence"/>
</dbReference>
<dbReference type="OrthoDB" id="9776025at2"/>
<feature type="coiled-coil region" evidence="5">
    <location>
        <begin position="430"/>
        <end position="457"/>
    </location>
</feature>
<evidence type="ECO:0000313" key="8">
    <source>
        <dbReference type="EMBL" id="KKK38979.1"/>
    </source>
</evidence>
<keyword evidence="5" id="KW-0964">Secreted</keyword>
<dbReference type="Pfam" id="PF02465">
    <property type="entry name" value="FliD_N"/>
    <property type="match status" value="1"/>
</dbReference>
<keyword evidence="9" id="KW-1185">Reference proteome</keyword>
<dbReference type="AlphaFoldDB" id="A0A0M2SWP0"/>
<keyword evidence="3 5" id="KW-0175">Coiled coil</keyword>
<dbReference type="GO" id="GO:0009421">
    <property type="term" value="C:bacterial-type flagellum filament cap"/>
    <property type="evidence" value="ECO:0007669"/>
    <property type="project" value="InterPro"/>
</dbReference>
<sequence>MRIGGLASGMDIDSLVSNLMKAERMPLDKLTQQKQWMEWQKDGYRDINLMLTELRTSASNLRLQSSFNAYSITSSNPDIATATATVNTTPGHYSVTVKQLADSAKLNSSSSLGKKSTDLVPAGSFTLATDKGSATITTDGSETYESLAKKMAGAVNANGESLGIRANFDDTTSRFFLSTKDMGPNTRIEISGGLADQLMGGTAGAYSGQGKDAQLDFKGSDGASIPITGLSSNAVTINGMNINLLKADPGTTVTFNVQSDTEAVFNSIKGFVDKYNEIIGKIETKLTEPRHRDFAPLTDEQKEAMSEKEIELWEEKAKSGLLRNEPILQNTLNSLRRAIMDPVQGIANGEIRLLSEIGINTGDYREGGKLFIDENKLKKALMERPDEVMNVFAKNDPAGPGIGDRIYKELQTSIKSLGDRAGTPGMLVDNSILSKRLREMNEEVGNWQERLFRIEDRYWNQFSAMEKAINQMNQQSLWMQQNMFGGMS</sequence>
<dbReference type="GO" id="GO:0005576">
    <property type="term" value="C:extracellular region"/>
    <property type="evidence" value="ECO:0007669"/>
    <property type="project" value="UniProtKB-SubCell"/>
</dbReference>
<feature type="domain" description="Flagellar hook-associated protein 2 C-terminal" evidence="7">
    <location>
        <begin position="210"/>
        <end position="474"/>
    </location>
</feature>
<evidence type="ECO:0000256" key="2">
    <source>
        <dbReference type="ARBA" id="ARBA00011255"/>
    </source>
</evidence>
<dbReference type="GO" id="GO:0009424">
    <property type="term" value="C:bacterial-type flagellum hook"/>
    <property type="evidence" value="ECO:0007669"/>
    <property type="project" value="UniProtKB-UniRule"/>
</dbReference>
<evidence type="ECO:0000256" key="5">
    <source>
        <dbReference type="RuleBase" id="RU362066"/>
    </source>
</evidence>
<proteinExistence type="inferred from homology"/>
<name>A0A0M2SWP0_9BACI</name>
<evidence type="ECO:0000256" key="1">
    <source>
        <dbReference type="ARBA" id="ARBA00009764"/>
    </source>
</evidence>
<evidence type="ECO:0000313" key="9">
    <source>
        <dbReference type="Proteomes" id="UP000034166"/>
    </source>
</evidence>